<dbReference type="RefSeq" id="WP_196398700.1">
    <property type="nucleotide sequence ID" value="NZ_JADNYM010000040.1"/>
</dbReference>
<protein>
    <submittedName>
        <fullName evidence="1">Uncharacterized protein</fullName>
    </submittedName>
</protein>
<dbReference type="EMBL" id="JADNYM010000040">
    <property type="protein sequence ID" value="MBG0741768.1"/>
    <property type="molecule type" value="Genomic_DNA"/>
</dbReference>
<organism evidence="1 2">
    <name type="scientific">Arthrobacter terrae</name>
    <dbReference type="NCBI Taxonomy" id="2935737"/>
    <lineage>
        <taxon>Bacteria</taxon>
        <taxon>Bacillati</taxon>
        <taxon>Actinomycetota</taxon>
        <taxon>Actinomycetes</taxon>
        <taxon>Micrococcales</taxon>
        <taxon>Micrococcaceae</taxon>
        <taxon>Arthrobacter</taxon>
    </lineage>
</organism>
<proteinExistence type="predicted"/>
<evidence type="ECO:0000313" key="2">
    <source>
        <dbReference type="Proteomes" id="UP000655366"/>
    </source>
</evidence>
<keyword evidence="2" id="KW-1185">Reference proteome</keyword>
<dbReference type="Proteomes" id="UP000655366">
    <property type="component" value="Unassembled WGS sequence"/>
</dbReference>
<name>A0A931CP44_9MICC</name>
<evidence type="ECO:0000313" key="1">
    <source>
        <dbReference type="EMBL" id="MBG0741768.1"/>
    </source>
</evidence>
<accession>A0A931CP44</accession>
<reference evidence="1 2" key="1">
    <citation type="submission" date="2020-11" db="EMBL/GenBank/DDBJ databases">
        <title>Arthrobacter antarcticus sp. nov., isolated from Antarctic Soil.</title>
        <authorList>
            <person name="Li J."/>
        </authorList>
    </citation>
    <scope>NUCLEOTIDE SEQUENCE [LARGE SCALE GENOMIC DNA]</scope>
    <source>
        <strain evidence="1 2">Z1-20</strain>
    </source>
</reference>
<comment type="caution">
    <text evidence="1">The sequence shown here is derived from an EMBL/GenBank/DDBJ whole genome shotgun (WGS) entry which is preliminary data.</text>
</comment>
<sequence>MTSRERFMKEVPQPDAIVAVVEELTRYPWPKSEAERDALFKRLGWSHKK</sequence>
<gene>
    <name evidence="1" type="ORF">IV500_20640</name>
</gene>
<dbReference type="AlphaFoldDB" id="A0A931CP44"/>